<protein>
    <submittedName>
        <fullName evidence="1">Uncharacterized protein</fullName>
    </submittedName>
</protein>
<sequence length="242" mass="28332">MKDTAPQVDVFIEWAYEIDLDREIFHINHVPFFALNNLPPRGVDLSKLVGKDSYGNKVCLDEKYRFETIQPLVYDDAVLRPYHLLLSNGQSSPYIDMLDLSEHITQSEMLRARYLQTIVGYSMECSMAFMAIQEFRLAKDRSEISDKSWHEAFGLASTAFELPIYFSFRQSQQSESRQLPERKDVCWVRKDVFIHITPHLTDENNMQAAIARVVEEVLKEDRERIVFGVWLSFFHCLIVRID</sequence>
<proteinExistence type="predicted"/>
<accession>A0ACB7ZYD5</accession>
<comment type="caution">
    <text evidence="1">The sequence shown here is derived from an EMBL/GenBank/DDBJ whole genome shotgun (WGS) entry which is preliminary data.</text>
</comment>
<gene>
    <name evidence="1" type="ORF">BJ138DRAFT_1017404</name>
</gene>
<name>A0ACB7ZYD5_9AGAM</name>
<dbReference type="EMBL" id="MU268146">
    <property type="protein sequence ID" value="KAH7905672.1"/>
    <property type="molecule type" value="Genomic_DNA"/>
</dbReference>
<evidence type="ECO:0000313" key="1">
    <source>
        <dbReference type="EMBL" id="KAH7905672.1"/>
    </source>
</evidence>
<dbReference type="Proteomes" id="UP000790377">
    <property type="component" value="Unassembled WGS sequence"/>
</dbReference>
<feature type="non-terminal residue" evidence="1">
    <location>
        <position position="242"/>
    </location>
</feature>
<reference evidence="1" key="1">
    <citation type="journal article" date="2021" name="New Phytol.">
        <title>Evolutionary innovations through gain and loss of genes in the ectomycorrhizal Boletales.</title>
        <authorList>
            <person name="Wu G."/>
            <person name="Miyauchi S."/>
            <person name="Morin E."/>
            <person name="Kuo A."/>
            <person name="Drula E."/>
            <person name="Varga T."/>
            <person name="Kohler A."/>
            <person name="Feng B."/>
            <person name="Cao Y."/>
            <person name="Lipzen A."/>
            <person name="Daum C."/>
            <person name="Hundley H."/>
            <person name="Pangilinan J."/>
            <person name="Johnson J."/>
            <person name="Barry K."/>
            <person name="LaButti K."/>
            <person name="Ng V."/>
            <person name="Ahrendt S."/>
            <person name="Min B."/>
            <person name="Choi I.G."/>
            <person name="Park H."/>
            <person name="Plett J.M."/>
            <person name="Magnuson J."/>
            <person name="Spatafora J.W."/>
            <person name="Nagy L.G."/>
            <person name="Henrissat B."/>
            <person name="Grigoriev I.V."/>
            <person name="Yang Z.L."/>
            <person name="Xu J."/>
            <person name="Martin F.M."/>
        </authorList>
    </citation>
    <scope>NUCLEOTIDE SEQUENCE</scope>
    <source>
        <strain evidence="1">ATCC 28755</strain>
    </source>
</reference>
<organism evidence="1 2">
    <name type="scientific">Hygrophoropsis aurantiaca</name>
    <dbReference type="NCBI Taxonomy" id="72124"/>
    <lineage>
        <taxon>Eukaryota</taxon>
        <taxon>Fungi</taxon>
        <taxon>Dikarya</taxon>
        <taxon>Basidiomycota</taxon>
        <taxon>Agaricomycotina</taxon>
        <taxon>Agaricomycetes</taxon>
        <taxon>Agaricomycetidae</taxon>
        <taxon>Boletales</taxon>
        <taxon>Coniophorineae</taxon>
        <taxon>Hygrophoropsidaceae</taxon>
        <taxon>Hygrophoropsis</taxon>
    </lineage>
</organism>
<evidence type="ECO:0000313" key="2">
    <source>
        <dbReference type="Proteomes" id="UP000790377"/>
    </source>
</evidence>
<keyword evidence="2" id="KW-1185">Reference proteome</keyword>